<sequence>MHLFSKRNMVLLRELTVTDFKLRYQQSALGYLWSILKPLMLFAVMYVVFALFLAMGGDIPNYPVYLLTGISFWTFFSEATTQGLQAVVGRGDLIRKINFPKYIIVLSGTISALINLFFNLIVVFVFAIVSGVQFRWTVFLLPLNIIEMYLLALGIGLFLGTLYVKFRDVGYLWEIGLQLFFYATPIIYPITMVSATHPFMAKLMMLSPMAQIIQDIRYNLVTDQTETMWSMWGTPLAGIVPIGFTLIVFAFGVCFFAKNSKQFAEVM</sequence>
<evidence type="ECO:0000313" key="12">
    <source>
        <dbReference type="Proteomes" id="UP000029040"/>
    </source>
</evidence>
<feature type="transmembrane region" description="Helical" evidence="9">
    <location>
        <begin position="102"/>
        <end position="129"/>
    </location>
</feature>
<dbReference type="EMBL" id="JGZM01000008">
    <property type="protein sequence ID" value="KFI85482.1"/>
    <property type="molecule type" value="Genomic_DNA"/>
</dbReference>
<feature type="transmembrane region" description="Helical" evidence="9">
    <location>
        <begin position="236"/>
        <end position="257"/>
    </location>
</feature>
<evidence type="ECO:0000256" key="8">
    <source>
        <dbReference type="ARBA" id="ARBA00023136"/>
    </source>
</evidence>
<proteinExistence type="inferred from homology"/>
<evidence type="ECO:0000256" key="2">
    <source>
        <dbReference type="ARBA" id="ARBA00007783"/>
    </source>
</evidence>
<organism evidence="11 12">
    <name type="scientific">Bifidobacterium pullorum subsp. saeculare DSM 6531 = LMG 14934</name>
    <dbReference type="NCBI Taxonomy" id="1437611"/>
    <lineage>
        <taxon>Bacteria</taxon>
        <taxon>Bacillati</taxon>
        <taxon>Actinomycetota</taxon>
        <taxon>Actinomycetes</taxon>
        <taxon>Bifidobacteriales</taxon>
        <taxon>Bifidobacteriaceae</taxon>
        <taxon>Bifidobacterium</taxon>
    </lineage>
</organism>
<name>A0A087CQD2_9BIFI</name>
<keyword evidence="6 9" id="KW-0812">Transmembrane</keyword>
<comment type="similarity">
    <text evidence="2 9">Belongs to the ABC-2 integral membrane protein family.</text>
</comment>
<keyword evidence="5" id="KW-0997">Cell inner membrane</keyword>
<evidence type="ECO:0000256" key="7">
    <source>
        <dbReference type="ARBA" id="ARBA00022989"/>
    </source>
</evidence>
<evidence type="ECO:0000256" key="9">
    <source>
        <dbReference type="RuleBase" id="RU361157"/>
    </source>
</evidence>
<dbReference type="PANTHER" id="PTHR30413">
    <property type="entry name" value="INNER MEMBRANE TRANSPORT PERMEASE"/>
    <property type="match status" value="1"/>
</dbReference>
<evidence type="ECO:0000256" key="4">
    <source>
        <dbReference type="ARBA" id="ARBA00022475"/>
    </source>
</evidence>
<feature type="domain" description="ABC transmembrane type-2" evidence="10">
    <location>
        <begin position="29"/>
        <end position="259"/>
    </location>
</feature>
<dbReference type="AlphaFoldDB" id="A0A087CQD2"/>
<evidence type="ECO:0000313" key="11">
    <source>
        <dbReference type="EMBL" id="KFI85482.1"/>
    </source>
</evidence>
<comment type="caution">
    <text evidence="11">The sequence shown here is derived from an EMBL/GenBank/DDBJ whole genome shotgun (WGS) entry which is preliminary data.</text>
</comment>
<gene>
    <name evidence="11" type="ORF">BSAE_1335</name>
</gene>
<dbReference type="InterPro" id="IPR047817">
    <property type="entry name" value="ABC2_TM_bact-type"/>
</dbReference>
<feature type="transmembrane region" description="Helical" evidence="9">
    <location>
        <begin position="171"/>
        <end position="190"/>
    </location>
</feature>
<evidence type="ECO:0000256" key="1">
    <source>
        <dbReference type="ARBA" id="ARBA00004429"/>
    </source>
</evidence>
<dbReference type="PANTHER" id="PTHR30413:SF8">
    <property type="entry name" value="TRANSPORT PERMEASE PROTEIN"/>
    <property type="match status" value="1"/>
</dbReference>
<comment type="subcellular location">
    <subcellularLocation>
        <location evidence="1">Cell inner membrane</location>
        <topology evidence="1">Multi-pass membrane protein</topology>
    </subcellularLocation>
    <subcellularLocation>
        <location evidence="9">Cell membrane</location>
        <topology evidence="9">Multi-pass membrane protein</topology>
    </subcellularLocation>
</comment>
<evidence type="ECO:0000256" key="6">
    <source>
        <dbReference type="ARBA" id="ARBA00022692"/>
    </source>
</evidence>
<keyword evidence="4 9" id="KW-1003">Cell membrane</keyword>
<dbReference type="PROSITE" id="PS51012">
    <property type="entry name" value="ABC_TM2"/>
    <property type="match status" value="1"/>
</dbReference>
<evidence type="ECO:0000256" key="3">
    <source>
        <dbReference type="ARBA" id="ARBA00022448"/>
    </source>
</evidence>
<dbReference type="Proteomes" id="UP000029040">
    <property type="component" value="Unassembled WGS sequence"/>
</dbReference>
<keyword evidence="7 9" id="KW-1133">Transmembrane helix</keyword>
<dbReference type="Pfam" id="PF01061">
    <property type="entry name" value="ABC2_membrane"/>
    <property type="match status" value="1"/>
</dbReference>
<protein>
    <recommendedName>
        <fullName evidence="9">Transport permease protein</fullName>
    </recommendedName>
</protein>
<dbReference type="InterPro" id="IPR013525">
    <property type="entry name" value="ABC2_TM"/>
</dbReference>
<feature type="transmembrane region" description="Helical" evidence="9">
    <location>
        <begin position="141"/>
        <end position="164"/>
    </location>
</feature>
<dbReference type="GO" id="GO:0015920">
    <property type="term" value="P:lipopolysaccharide transport"/>
    <property type="evidence" value="ECO:0007669"/>
    <property type="project" value="TreeGrafter"/>
</dbReference>
<dbReference type="RefSeq" id="WP_033508735.1">
    <property type="nucleotide sequence ID" value="NZ_JDTM01000003.1"/>
</dbReference>
<dbReference type="GO" id="GO:0005886">
    <property type="term" value="C:plasma membrane"/>
    <property type="evidence" value="ECO:0007669"/>
    <property type="project" value="UniProtKB-SubCell"/>
</dbReference>
<feature type="transmembrane region" description="Helical" evidence="9">
    <location>
        <begin position="62"/>
        <end position="81"/>
    </location>
</feature>
<feature type="transmembrane region" description="Helical" evidence="9">
    <location>
        <begin position="31"/>
        <end position="56"/>
    </location>
</feature>
<keyword evidence="3 9" id="KW-0813">Transport</keyword>
<dbReference type="GO" id="GO:0140359">
    <property type="term" value="F:ABC-type transporter activity"/>
    <property type="evidence" value="ECO:0007669"/>
    <property type="project" value="InterPro"/>
</dbReference>
<evidence type="ECO:0000259" key="10">
    <source>
        <dbReference type="PROSITE" id="PS51012"/>
    </source>
</evidence>
<keyword evidence="8 9" id="KW-0472">Membrane</keyword>
<evidence type="ECO:0000256" key="5">
    <source>
        <dbReference type="ARBA" id="ARBA00022519"/>
    </source>
</evidence>
<accession>A0A087CQD2</accession>
<reference evidence="11 12" key="1">
    <citation type="submission" date="2014-03" db="EMBL/GenBank/DDBJ databases">
        <title>Genomics of Bifidobacteria.</title>
        <authorList>
            <person name="Ventura M."/>
            <person name="Milani C."/>
            <person name="Lugli G.A."/>
        </authorList>
    </citation>
    <scope>NUCLEOTIDE SEQUENCE [LARGE SCALE GENOMIC DNA]</scope>
    <source>
        <strain evidence="11 12">LMG 14934</strain>
    </source>
</reference>